<feature type="region of interest" description="Disordered" evidence="6">
    <location>
        <begin position="1"/>
        <end position="23"/>
    </location>
</feature>
<keyword evidence="3" id="KW-0862">Zinc</keyword>
<dbReference type="PANTHER" id="PTHR46632:SF16">
    <property type="entry name" value="E3 UBIQUITIN-PROTEIN LIGASE SINA-LIKE 10"/>
    <property type="match status" value="1"/>
</dbReference>
<dbReference type="Gene3D" id="3.30.40.10">
    <property type="entry name" value="Zinc/RING finger domain, C3HC4 (zinc finger)"/>
    <property type="match status" value="1"/>
</dbReference>
<keyword evidence="1" id="KW-0479">Metal-binding</keyword>
<dbReference type="AlphaFoldDB" id="A0A3L6T9W6"/>
<dbReference type="OrthoDB" id="680811at2759"/>
<accession>A0A3L6T9W6</accession>
<feature type="compositionally biased region" description="Basic and acidic residues" evidence="6">
    <location>
        <begin position="1"/>
        <end position="11"/>
    </location>
</feature>
<sequence length="338" mass="35813">MVQEDLNHDLHTTTTRSIRSLPSHHRRLLHGRYPSGQCSGCGGQPHSRGLSARRGGIAVPWHVDGSGSAAAAGHADLRGRRGTRPSSAAARCRGARGGVVAPQRAGEPAGPRPDPPAPTPSTCSPPGPSLRLASMLAPCAFAEHGCTRRLRFTEKPVHEALLCQRAPCACPVPGCAFSGLELRDHIQDAHAAASGSDGDDGAVVSFAGSAEVTLRHGTPFRVLLHETDARVFLLLNGGVSSGRSLSVVCVGPRPGGNRSLEYTPPPRSEADDDKDDSKGGIKPEEAQEAWKVMLEQFKAEALRCRRSQCKPSEYEDYHVGIPFGGIAVYSFSVFSLTK</sequence>
<protein>
    <recommendedName>
        <fullName evidence="7">SIAH-type domain-containing protein</fullName>
    </recommendedName>
</protein>
<gene>
    <name evidence="8" type="ORF">C2845_PM03G31030</name>
</gene>
<dbReference type="InterPro" id="IPR044286">
    <property type="entry name" value="SINL_plant"/>
</dbReference>
<evidence type="ECO:0000259" key="7">
    <source>
        <dbReference type="PROSITE" id="PS51081"/>
    </source>
</evidence>
<keyword evidence="9" id="KW-1185">Reference proteome</keyword>
<name>A0A3L6T9W6_PANMI</name>
<dbReference type="PROSITE" id="PS51081">
    <property type="entry name" value="ZF_SIAH"/>
    <property type="match status" value="1"/>
</dbReference>
<proteinExistence type="predicted"/>
<dbReference type="SUPFAM" id="SSF49599">
    <property type="entry name" value="TRAF domain-like"/>
    <property type="match status" value="1"/>
</dbReference>
<feature type="region of interest" description="Disordered" evidence="6">
    <location>
        <begin position="256"/>
        <end position="281"/>
    </location>
</feature>
<keyword evidence="2 5" id="KW-0863">Zinc-finger</keyword>
<feature type="compositionally biased region" description="Low complexity" evidence="6">
    <location>
        <begin position="88"/>
        <end position="109"/>
    </location>
</feature>
<dbReference type="Proteomes" id="UP000275267">
    <property type="component" value="Unassembled WGS sequence"/>
</dbReference>
<organism evidence="8 9">
    <name type="scientific">Panicum miliaceum</name>
    <name type="common">Proso millet</name>
    <name type="synonym">Broomcorn millet</name>
    <dbReference type="NCBI Taxonomy" id="4540"/>
    <lineage>
        <taxon>Eukaryota</taxon>
        <taxon>Viridiplantae</taxon>
        <taxon>Streptophyta</taxon>
        <taxon>Embryophyta</taxon>
        <taxon>Tracheophyta</taxon>
        <taxon>Spermatophyta</taxon>
        <taxon>Magnoliopsida</taxon>
        <taxon>Liliopsida</taxon>
        <taxon>Poales</taxon>
        <taxon>Poaceae</taxon>
        <taxon>PACMAD clade</taxon>
        <taxon>Panicoideae</taxon>
        <taxon>Panicodae</taxon>
        <taxon>Paniceae</taxon>
        <taxon>Panicinae</taxon>
        <taxon>Panicum</taxon>
        <taxon>Panicum sect. Panicum</taxon>
    </lineage>
</organism>
<feature type="compositionally biased region" description="Pro residues" evidence="6">
    <location>
        <begin position="110"/>
        <end position="127"/>
    </location>
</feature>
<comment type="function">
    <text evidence="4">E3 ubiquitin-protein ligase that mediates ubiquitination and subsequent proteasomal degradation of target proteins. E3 ubiquitin ligases accept ubiquitin from an E2 ubiquitin-conjugating enzyme in the form of a thioester and then directly transfers the ubiquitin to targeted substrates. It probably triggers the ubiquitin-mediated degradation of different substrates.</text>
</comment>
<dbReference type="STRING" id="4540.A0A3L6T9W6"/>
<dbReference type="InterPro" id="IPR013010">
    <property type="entry name" value="Znf_SIAH"/>
</dbReference>
<evidence type="ECO:0000313" key="8">
    <source>
        <dbReference type="EMBL" id="RLN33646.1"/>
    </source>
</evidence>
<evidence type="ECO:0000256" key="2">
    <source>
        <dbReference type="ARBA" id="ARBA00022771"/>
    </source>
</evidence>
<evidence type="ECO:0000256" key="5">
    <source>
        <dbReference type="PROSITE-ProRule" id="PRU00455"/>
    </source>
</evidence>
<evidence type="ECO:0000313" key="9">
    <source>
        <dbReference type="Proteomes" id="UP000275267"/>
    </source>
</evidence>
<evidence type="ECO:0000256" key="1">
    <source>
        <dbReference type="ARBA" id="ARBA00022723"/>
    </source>
</evidence>
<dbReference type="PANTHER" id="PTHR46632">
    <property type="entry name" value="E3 UBIQUITIN-PROTEIN LIGASE SINA-LIKE 4"/>
    <property type="match status" value="1"/>
</dbReference>
<comment type="caution">
    <text evidence="8">The sequence shown here is derived from an EMBL/GenBank/DDBJ whole genome shotgun (WGS) entry which is preliminary data.</text>
</comment>
<dbReference type="InterPro" id="IPR013083">
    <property type="entry name" value="Znf_RING/FYVE/PHD"/>
</dbReference>
<reference evidence="9" key="1">
    <citation type="journal article" date="2019" name="Nat. Commun.">
        <title>The genome of broomcorn millet.</title>
        <authorList>
            <person name="Zou C."/>
            <person name="Miki D."/>
            <person name="Li D."/>
            <person name="Tang Q."/>
            <person name="Xiao L."/>
            <person name="Rajput S."/>
            <person name="Deng P."/>
            <person name="Jia W."/>
            <person name="Huang R."/>
            <person name="Zhang M."/>
            <person name="Sun Y."/>
            <person name="Hu J."/>
            <person name="Fu X."/>
            <person name="Schnable P.S."/>
            <person name="Li F."/>
            <person name="Zhang H."/>
            <person name="Feng B."/>
            <person name="Zhu X."/>
            <person name="Liu R."/>
            <person name="Schnable J.C."/>
            <person name="Zhu J.-K."/>
            <person name="Zhang H."/>
        </authorList>
    </citation>
    <scope>NUCLEOTIDE SEQUENCE [LARGE SCALE GENOMIC DNA]</scope>
</reference>
<evidence type="ECO:0000256" key="3">
    <source>
        <dbReference type="ARBA" id="ARBA00022833"/>
    </source>
</evidence>
<evidence type="ECO:0000256" key="6">
    <source>
        <dbReference type="SAM" id="MobiDB-lite"/>
    </source>
</evidence>
<dbReference type="EMBL" id="PQIB02000002">
    <property type="protein sequence ID" value="RLN33646.1"/>
    <property type="molecule type" value="Genomic_DNA"/>
</dbReference>
<feature type="domain" description="SIAH-type" evidence="7">
    <location>
        <begin position="134"/>
        <end position="191"/>
    </location>
</feature>
<evidence type="ECO:0000256" key="4">
    <source>
        <dbReference type="ARBA" id="ARBA00024004"/>
    </source>
</evidence>
<feature type="region of interest" description="Disordered" evidence="6">
    <location>
        <begin position="67"/>
        <end position="127"/>
    </location>
</feature>
<dbReference type="GO" id="GO:0008270">
    <property type="term" value="F:zinc ion binding"/>
    <property type="evidence" value="ECO:0007669"/>
    <property type="project" value="UniProtKB-KW"/>
</dbReference>